<protein>
    <submittedName>
        <fullName evidence="2">Cbb3-type cytochrome c oxidase subunit 3</fullName>
    </submittedName>
</protein>
<dbReference type="RefSeq" id="WP_243538034.1">
    <property type="nucleotide sequence ID" value="NZ_CP093442.1"/>
</dbReference>
<feature type="transmembrane region" description="Helical" evidence="1">
    <location>
        <begin position="12"/>
        <end position="34"/>
    </location>
</feature>
<name>A0ABY4CA02_9BACT</name>
<sequence>MKQEALKYFTDTHLTAMGLVIFFLFFAGVVAWVYRKHSKEIYAHLEQLPLKGGE</sequence>
<dbReference type="EMBL" id="CP093442">
    <property type="protein sequence ID" value="UOF01569.1"/>
    <property type="molecule type" value="Genomic_DNA"/>
</dbReference>
<accession>A0ABY4CA02</accession>
<dbReference type="InterPro" id="IPR008621">
    <property type="entry name" value="Cbb3-typ_cyt_oxidase_comp"/>
</dbReference>
<evidence type="ECO:0000256" key="1">
    <source>
        <dbReference type="SAM" id="Phobius"/>
    </source>
</evidence>
<keyword evidence="1" id="KW-1133">Transmembrane helix</keyword>
<keyword evidence="3" id="KW-1185">Reference proteome</keyword>
<keyword evidence="1" id="KW-0472">Membrane</keyword>
<evidence type="ECO:0000313" key="2">
    <source>
        <dbReference type="EMBL" id="UOF01569.1"/>
    </source>
</evidence>
<gene>
    <name evidence="2" type="ORF">MNR06_01200</name>
</gene>
<reference evidence="2" key="1">
    <citation type="submission" date="2022-03" db="EMBL/GenBank/DDBJ databases">
        <title>Genome Identification and Characterization of new species Bdellovibrio reynosense LBG001 sp. nov. from a Mexico soil sample.</title>
        <authorList>
            <person name="Camilli A."/>
            <person name="Ajao Y."/>
            <person name="Guo X."/>
        </authorList>
    </citation>
    <scope>NUCLEOTIDE SEQUENCE</scope>
    <source>
        <strain evidence="2">LBG001</strain>
    </source>
</reference>
<evidence type="ECO:0000313" key="3">
    <source>
        <dbReference type="Proteomes" id="UP000830116"/>
    </source>
</evidence>
<dbReference type="Proteomes" id="UP000830116">
    <property type="component" value="Chromosome"/>
</dbReference>
<organism evidence="2 3">
    <name type="scientific">Bdellovibrio reynosensis</name>
    <dbReference type="NCBI Taxonomy" id="2835041"/>
    <lineage>
        <taxon>Bacteria</taxon>
        <taxon>Pseudomonadati</taxon>
        <taxon>Bdellovibrionota</taxon>
        <taxon>Bdellovibrionia</taxon>
        <taxon>Bdellovibrionales</taxon>
        <taxon>Pseudobdellovibrionaceae</taxon>
        <taxon>Bdellovibrio</taxon>
    </lineage>
</organism>
<dbReference type="Pfam" id="PF05545">
    <property type="entry name" value="FixQ"/>
    <property type="match status" value="1"/>
</dbReference>
<keyword evidence="1" id="KW-0812">Transmembrane</keyword>
<proteinExistence type="predicted"/>